<dbReference type="PANTHER" id="PTHR30471">
    <property type="entry name" value="DNA REPAIR PROTEIN RADC"/>
    <property type="match status" value="1"/>
</dbReference>
<keyword evidence="9" id="KW-1185">Reference proteome</keyword>
<dbReference type="GO" id="GO:0008237">
    <property type="term" value="F:metallopeptidase activity"/>
    <property type="evidence" value="ECO:0007669"/>
    <property type="project" value="UniProtKB-KW"/>
</dbReference>
<dbReference type="Pfam" id="PF20582">
    <property type="entry name" value="UPF0758_N"/>
    <property type="match status" value="1"/>
</dbReference>
<proteinExistence type="inferred from homology"/>
<dbReference type="STRING" id="1548208.AXK12_01610"/>
<evidence type="ECO:0000313" key="8">
    <source>
        <dbReference type="EMBL" id="KXU37665.1"/>
    </source>
</evidence>
<name>A0A139SSU9_9BACT</name>
<dbReference type="EMBL" id="LSZP01000005">
    <property type="protein sequence ID" value="KXU37665.1"/>
    <property type="molecule type" value="Genomic_DNA"/>
</dbReference>
<evidence type="ECO:0000313" key="9">
    <source>
        <dbReference type="Proteomes" id="UP000071392"/>
    </source>
</evidence>
<comment type="similarity">
    <text evidence="6">Belongs to the UPF0758 family.</text>
</comment>
<dbReference type="Gene3D" id="3.40.140.10">
    <property type="entry name" value="Cytidine Deaminase, domain 2"/>
    <property type="match status" value="1"/>
</dbReference>
<dbReference type="PROSITE" id="PS01302">
    <property type="entry name" value="UPF0758"/>
    <property type="match status" value="1"/>
</dbReference>
<evidence type="ECO:0000256" key="4">
    <source>
        <dbReference type="ARBA" id="ARBA00022833"/>
    </source>
</evidence>
<dbReference type="InterPro" id="IPR025657">
    <property type="entry name" value="RadC_JAB"/>
</dbReference>
<dbReference type="InterPro" id="IPR046778">
    <property type="entry name" value="UPF0758_N"/>
</dbReference>
<evidence type="ECO:0000256" key="5">
    <source>
        <dbReference type="ARBA" id="ARBA00023049"/>
    </source>
</evidence>
<feature type="domain" description="MPN" evidence="7">
    <location>
        <begin position="108"/>
        <end position="238"/>
    </location>
</feature>
<dbReference type="InterPro" id="IPR020891">
    <property type="entry name" value="UPF0758_CS"/>
</dbReference>
<gene>
    <name evidence="8" type="ORF">AXK12_01610</name>
</gene>
<keyword evidence="2" id="KW-0479">Metal-binding</keyword>
<keyword evidence="5" id="KW-0482">Metalloprotease</keyword>
<evidence type="ECO:0000256" key="3">
    <source>
        <dbReference type="ARBA" id="ARBA00022801"/>
    </source>
</evidence>
<organism evidence="8 9">
    <name type="scientific">Cephaloticoccus capnophilus</name>
    <dbReference type="NCBI Taxonomy" id="1548208"/>
    <lineage>
        <taxon>Bacteria</taxon>
        <taxon>Pseudomonadati</taxon>
        <taxon>Verrucomicrobiota</taxon>
        <taxon>Opitutia</taxon>
        <taxon>Opitutales</taxon>
        <taxon>Opitutaceae</taxon>
        <taxon>Cephaloticoccus</taxon>
    </lineage>
</organism>
<evidence type="ECO:0000259" key="7">
    <source>
        <dbReference type="PROSITE" id="PS50249"/>
    </source>
</evidence>
<dbReference type="Pfam" id="PF04002">
    <property type="entry name" value="RadC"/>
    <property type="match status" value="1"/>
</dbReference>
<keyword evidence="3" id="KW-0378">Hydrolase</keyword>
<dbReference type="CDD" id="cd08071">
    <property type="entry name" value="MPN_DUF2466"/>
    <property type="match status" value="1"/>
</dbReference>
<accession>A0A139SSU9</accession>
<dbReference type="InterPro" id="IPR001405">
    <property type="entry name" value="UPF0758"/>
</dbReference>
<protein>
    <recommendedName>
        <fullName evidence="7">MPN domain-containing protein</fullName>
    </recommendedName>
</protein>
<dbReference type="Proteomes" id="UP000071392">
    <property type="component" value="Unassembled WGS sequence"/>
</dbReference>
<reference evidence="8 9" key="1">
    <citation type="submission" date="2016-02" db="EMBL/GenBank/DDBJ databases">
        <authorList>
            <person name="Wen L."/>
            <person name="He K."/>
            <person name="Yang H."/>
        </authorList>
    </citation>
    <scope>NUCLEOTIDE SEQUENCE [LARGE SCALE GENOMIC DNA]</scope>
    <source>
        <strain evidence="8 9">CV41</strain>
    </source>
</reference>
<evidence type="ECO:0000256" key="6">
    <source>
        <dbReference type="RuleBase" id="RU003797"/>
    </source>
</evidence>
<dbReference type="AlphaFoldDB" id="A0A139SSU9"/>
<dbReference type="NCBIfam" id="TIGR00608">
    <property type="entry name" value="radc"/>
    <property type="match status" value="1"/>
</dbReference>
<sequence length="238" mass="26165">MPLPELPNRLLETVQAERPQERLEREGAGALSDTELLAMLLRSGTQGMDVLSLAARLIEEAGSLAGLTEWLEDDFRRFKGVGRVKALQLLTVMEVAKRILRQSQGESPRIESGERAAAYLAPLAVGLRVEKFWVLSLNARQHLIRCRELSSGTVEGTLAHPREVFRIGIRDGASALVVAHNHPSGDPTASPTDLQLTAKLRDASHVVDIPLLDHIILGTKTADPLQRGYYSFRELGLI</sequence>
<evidence type="ECO:0000256" key="2">
    <source>
        <dbReference type="ARBA" id="ARBA00022723"/>
    </source>
</evidence>
<keyword evidence="4" id="KW-0862">Zinc</keyword>
<comment type="caution">
    <text evidence="8">The sequence shown here is derived from an EMBL/GenBank/DDBJ whole genome shotgun (WGS) entry which is preliminary data.</text>
</comment>
<dbReference type="GO" id="GO:0006508">
    <property type="term" value="P:proteolysis"/>
    <property type="evidence" value="ECO:0007669"/>
    <property type="project" value="UniProtKB-KW"/>
</dbReference>
<dbReference type="PROSITE" id="PS50249">
    <property type="entry name" value="MPN"/>
    <property type="match status" value="1"/>
</dbReference>
<dbReference type="GO" id="GO:0046872">
    <property type="term" value="F:metal ion binding"/>
    <property type="evidence" value="ECO:0007669"/>
    <property type="project" value="UniProtKB-KW"/>
</dbReference>
<evidence type="ECO:0000256" key="1">
    <source>
        <dbReference type="ARBA" id="ARBA00022670"/>
    </source>
</evidence>
<dbReference type="NCBIfam" id="NF000642">
    <property type="entry name" value="PRK00024.1"/>
    <property type="match status" value="1"/>
</dbReference>
<keyword evidence="1" id="KW-0645">Protease</keyword>
<dbReference type="PANTHER" id="PTHR30471:SF3">
    <property type="entry name" value="UPF0758 PROTEIN YEES-RELATED"/>
    <property type="match status" value="1"/>
</dbReference>
<dbReference type="InterPro" id="IPR037518">
    <property type="entry name" value="MPN"/>
</dbReference>